<proteinExistence type="predicted"/>
<dbReference type="Proteomes" id="UP000189229">
    <property type="component" value="Unassembled WGS sequence"/>
</dbReference>
<dbReference type="EMBL" id="MVBM01000012">
    <property type="protein sequence ID" value="OOK64505.1"/>
    <property type="molecule type" value="Genomic_DNA"/>
</dbReference>
<reference evidence="1 2" key="1">
    <citation type="submission" date="2017-02" db="EMBL/GenBank/DDBJ databases">
        <title>Complete genome sequences of Mycobacterium kansasii strains isolated from rhesus macaques.</title>
        <authorList>
            <person name="Panda A."/>
            <person name="Nagaraj S."/>
            <person name="Zhao X."/>
            <person name="Tettelin H."/>
            <person name="Detolla L.J."/>
        </authorList>
    </citation>
    <scope>NUCLEOTIDE SEQUENCE [LARGE SCALE GENOMIC DNA]</scope>
    <source>
        <strain evidence="1 2">11-3813</strain>
    </source>
</reference>
<comment type="caution">
    <text evidence="1">The sequence shown here is derived from an EMBL/GenBank/DDBJ whole genome shotgun (WGS) entry which is preliminary data.</text>
</comment>
<name>A0A1V3WC37_MYCKA</name>
<evidence type="ECO:0000313" key="2">
    <source>
        <dbReference type="Proteomes" id="UP000189229"/>
    </source>
</evidence>
<sequence>MITAGSKQLRGNGEQLLTARKPVLGRHLWHRFSLSRCPRARRPESRLDQSTGWTV</sequence>
<organism evidence="1 2">
    <name type="scientific">Mycobacterium kansasii</name>
    <dbReference type="NCBI Taxonomy" id="1768"/>
    <lineage>
        <taxon>Bacteria</taxon>
        <taxon>Bacillati</taxon>
        <taxon>Actinomycetota</taxon>
        <taxon>Actinomycetes</taxon>
        <taxon>Mycobacteriales</taxon>
        <taxon>Mycobacteriaceae</taxon>
        <taxon>Mycobacterium</taxon>
    </lineage>
</organism>
<accession>A0A1V3WC37</accession>
<protein>
    <submittedName>
        <fullName evidence="1">Uncharacterized protein</fullName>
    </submittedName>
</protein>
<gene>
    <name evidence="1" type="ORF">BZL30_9108</name>
</gene>
<dbReference type="AlphaFoldDB" id="A0A1V3WC37"/>
<evidence type="ECO:0000313" key="1">
    <source>
        <dbReference type="EMBL" id="OOK64505.1"/>
    </source>
</evidence>